<dbReference type="SUPFAM" id="SSF52172">
    <property type="entry name" value="CheY-like"/>
    <property type="match status" value="1"/>
</dbReference>
<gene>
    <name evidence="6" type="ORF">Bccel_3817</name>
</gene>
<dbReference type="STRING" id="398512.Bccel_3817"/>
<dbReference type="GO" id="GO:0052621">
    <property type="term" value="F:diguanylate cyclase activity"/>
    <property type="evidence" value="ECO:0007669"/>
    <property type="project" value="TreeGrafter"/>
</dbReference>
<accession>A0A0L6JRX5</accession>
<keyword evidence="7" id="KW-1185">Reference proteome</keyword>
<dbReference type="eggNOG" id="COG3706">
    <property type="taxonomic scope" value="Bacteria"/>
</dbReference>
<comment type="caution">
    <text evidence="6">The sequence shown here is derived from an EMBL/GenBank/DDBJ whole genome shotgun (WGS) entry which is preliminary data.</text>
</comment>
<dbReference type="FunFam" id="3.30.70.270:FF:000001">
    <property type="entry name" value="Diguanylate cyclase domain protein"/>
    <property type="match status" value="1"/>
</dbReference>
<dbReference type="Pfam" id="PF00990">
    <property type="entry name" value="GGDEF"/>
    <property type="match status" value="1"/>
</dbReference>
<dbReference type="SMART" id="SM00448">
    <property type="entry name" value="REC"/>
    <property type="match status" value="1"/>
</dbReference>
<evidence type="ECO:0000259" key="5">
    <source>
        <dbReference type="PROSITE" id="PS50887"/>
    </source>
</evidence>
<dbReference type="GO" id="GO:0000160">
    <property type="term" value="P:phosphorelay signal transduction system"/>
    <property type="evidence" value="ECO:0007669"/>
    <property type="project" value="InterPro"/>
</dbReference>
<dbReference type="InterPro" id="IPR011006">
    <property type="entry name" value="CheY-like_superfamily"/>
</dbReference>
<dbReference type="GO" id="GO:1902201">
    <property type="term" value="P:negative regulation of bacterial-type flagellum-dependent cell motility"/>
    <property type="evidence" value="ECO:0007669"/>
    <property type="project" value="TreeGrafter"/>
</dbReference>
<dbReference type="Proteomes" id="UP000036923">
    <property type="component" value="Unassembled WGS sequence"/>
</dbReference>
<dbReference type="InterPro" id="IPR001789">
    <property type="entry name" value="Sig_transdc_resp-reg_receiver"/>
</dbReference>
<evidence type="ECO:0000256" key="3">
    <source>
        <dbReference type="PROSITE-ProRule" id="PRU00169"/>
    </source>
</evidence>
<evidence type="ECO:0000313" key="7">
    <source>
        <dbReference type="Proteomes" id="UP000036923"/>
    </source>
</evidence>
<dbReference type="Gene3D" id="3.30.70.270">
    <property type="match status" value="1"/>
</dbReference>
<dbReference type="InterPro" id="IPR000160">
    <property type="entry name" value="GGDEF_dom"/>
</dbReference>
<dbReference type="PATRIC" id="fig|398512.5.peg.3996"/>
<evidence type="ECO:0000256" key="1">
    <source>
        <dbReference type="ARBA" id="ARBA00018672"/>
    </source>
</evidence>
<dbReference type="InterPro" id="IPR043128">
    <property type="entry name" value="Rev_trsase/Diguanyl_cyclase"/>
</dbReference>
<comment type="function">
    <text evidence="2">May play the central regulatory role in sporulation. It may be an element of the effector pathway responsible for the activation of sporulation genes in response to nutritional stress. Spo0A may act in concert with spo0H (a sigma factor) to control the expression of some genes that are critical to the sporulation process.</text>
</comment>
<proteinExistence type="predicted"/>
<feature type="modified residue" description="4-aspartylphosphate" evidence="3">
    <location>
        <position position="61"/>
    </location>
</feature>
<evidence type="ECO:0000256" key="2">
    <source>
        <dbReference type="ARBA" id="ARBA00024867"/>
    </source>
</evidence>
<dbReference type="PROSITE" id="PS50110">
    <property type="entry name" value="RESPONSE_REGULATORY"/>
    <property type="match status" value="1"/>
</dbReference>
<dbReference type="CDD" id="cd17574">
    <property type="entry name" value="REC_OmpR"/>
    <property type="match status" value="1"/>
</dbReference>
<dbReference type="InterPro" id="IPR029787">
    <property type="entry name" value="Nucleotide_cyclase"/>
</dbReference>
<dbReference type="CDD" id="cd01949">
    <property type="entry name" value="GGDEF"/>
    <property type="match status" value="1"/>
</dbReference>
<dbReference type="AlphaFoldDB" id="A0A0L6JRX5"/>
<evidence type="ECO:0000259" key="4">
    <source>
        <dbReference type="PROSITE" id="PS50110"/>
    </source>
</evidence>
<sequence length="348" mass="39013">MMKVTQTENDKKVLIIDKDKSVTGILSNRLKSVGINVLTAADEDSAFDVITKNRPDIILLDIFMQSKSGDDLLNVLTINQLSSNIPIIILSSAIDVNSKVYGFLSGASDYIVKPFRFAEVYARIKNQFRIISMQCELEKKNKELMEKNLLLQEMTITDGLTGLYNKRYILNRLVSDITHAARYKEPISFMMVDIDHFKHINDTYGHLAGDILLKNVAETLKNTVRDVDIVARYGGEEFLIVVPNEDLLGTKMLAERLRQKIESTSFVIDNNELSITISIGVKSANITSDSGTEVTKLIGEADLALLKAKSKGRNRVEVFNSKLIVEKAKTQTQESHNFQNNLSANITH</sequence>
<reference evidence="7" key="1">
    <citation type="submission" date="2015-07" db="EMBL/GenBank/DDBJ databases">
        <title>Near-Complete Genome Sequence of the Cellulolytic Bacterium Bacteroides (Pseudobacteroides) cellulosolvens ATCC 35603.</title>
        <authorList>
            <person name="Dassa B."/>
            <person name="Utturkar S.M."/>
            <person name="Klingeman D.M."/>
            <person name="Hurt R.A."/>
            <person name="Keller M."/>
            <person name="Xu J."/>
            <person name="Reddy Y.H.K."/>
            <person name="Borovok I."/>
            <person name="Grinberg I.R."/>
            <person name="Lamed R."/>
            <person name="Zhivin O."/>
            <person name="Bayer E.A."/>
            <person name="Brown S.D."/>
        </authorList>
    </citation>
    <scope>NUCLEOTIDE SEQUENCE [LARGE SCALE GENOMIC DNA]</scope>
    <source>
        <strain evidence="7">DSM 2933</strain>
    </source>
</reference>
<dbReference type="Pfam" id="PF00072">
    <property type="entry name" value="Response_reg"/>
    <property type="match status" value="1"/>
</dbReference>
<dbReference type="GO" id="GO:0043709">
    <property type="term" value="P:cell adhesion involved in single-species biofilm formation"/>
    <property type="evidence" value="ECO:0007669"/>
    <property type="project" value="TreeGrafter"/>
</dbReference>
<name>A0A0L6JRX5_9FIRM</name>
<feature type="domain" description="Response regulatory" evidence="4">
    <location>
        <begin position="12"/>
        <end position="128"/>
    </location>
</feature>
<dbReference type="OrthoDB" id="9805474at2"/>
<dbReference type="Gene3D" id="3.40.50.2300">
    <property type="match status" value="1"/>
</dbReference>
<dbReference type="PROSITE" id="PS50887">
    <property type="entry name" value="GGDEF"/>
    <property type="match status" value="1"/>
</dbReference>
<dbReference type="SUPFAM" id="SSF55073">
    <property type="entry name" value="Nucleotide cyclase"/>
    <property type="match status" value="1"/>
</dbReference>
<dbReference type="RefSeq" id="WP_050753617.1">
    <property type="nucleotide sequence ID" value="NZ_JQKC01000002.1"/>
</dbReference>
<evidence type="ECO:0000313" key="6">
    <source>
        <dbReference type="EMBL" id="KNY28543.1"/>
    </source>
</evidence>
<dbReference type="EMBL" id="LGTC01000001">
    <property type="protein sequence ID" value="KNY28543.1"/>
    <property type="molecule type" value="Genomic_DNA"/>
</dbReference>
<feature type="domain" description="GGDEF" evidence="5">
    <location>
        <begin position="185"/>
        <end position="321"/>
    </location>
</feature>
<protein>
    <recommendedName>
        <fullName evidence="1">Stage 0 sporulation protein A homolog</fullName>
    </recommendedName>
</protein>
<dbReference type="PANTHER" id="PTHR45138">
    <property type="entry name" value="REGULATORY COMPONENTS OF SENSORY TRANSDUCTION SYSTEM"/>
    <property type="match status" value="1"/>
</dbReference>
<keyword evidence="3" id="KW-0597">Phosphoprotein</keyword>
<organism evidence="6 7">
    <name type="scientific">Pseudobacteroides cellulosolvens ATCC 35603 = DSM 2933</name>
    <dbReference type="NCBI Taxonomy" id="398512"/>
    <lineage>
        <taxon>Bacteria</taxon>
        <taxon>Bacillati</taxon>
        <taxon>Bacillota</taxon>
        <taxon>Clostridia</taxon>
        <taxon>Eubacteriales</taxon>
        <taxon>Oscillospiraceae</taxon>
        <taxon>Pseudobacteroides</taxon>
    </lineage>
</organism>
<dbReference type="GO" id="GO:0005886">
    <property type="term" value="C:plasma membrane"/>
    <property type="evidence" value="ECO:0007669"/>
    <property type="project" value="TreeGrafter"/>
</dbReference>
<dbReference type="PANTHER" id="PTHR45138:SF9">
    <property type="entry name" value="DIGUANYLATE CYCLASE DGCM-RELATED"/>
    <property type="match status" value="1"/>
</dbReference>
<dbReference type="InterPro" id="IPR050469">
    <property type="entry name" value="Diguanylate_Cyclase"/>
</dbReference>
<dbReference type="NCBIfam" id="TIGR00254">
    <property type="entry name" value="GGDEF"/>
    <property type="match status" value="1"/>
</dbReference>
<dbReference type="SMART" id="SM00267">
    <property type="entry name" value="GGDEF"/>
    <property type="match status" value="1"/>
</dbReference>